<name>A0A2P5BTS9_PARAD</name>
<dbReference type="OrthoDB" id="10391708at2759"/>
<feature type="non-terminal residue" evidence="1">
    <location>
        <position position="130"/>
    </location>
</feature>
<reference evidence="2" key="1">
    <citation type="submission" date="2016-06" db="EMBL/GenBank/DDBJ databases">
        <title>Parallel loss of symbiosis genes in relatives of nitrogen-fixing non-legume Parasponia.</title>
        <authorList>
            <person name="Van Velzen R."/>
            <person name="Holmer R."/>
            <person name="Bu F."/>
            <person name="Rutten L."/>
            <person name="Van Zeijl A."/>
            <person name="Liu W."/>
            <person name="Santuari L."/>
            <person name="Cao Q."/>
            <person name="Sharma T."/>
            <person name="Shen D."/>
            <person name="Roswanjaya Y."/>
            <person name="Wardhani T."/>
            <person name="Kalhor M.S."/>
            <person name="Jansen J."/>
            <person name="Van den Hoogen J."/>
            <person name="Gungor B."/>
            <person name="Hartog M."/>
            <person name="Hontelez J."/>
            <person name="Verver J."/>
            <person name="Yang W.-C."/>
            <person name="Schijlen E."/>
            <person name="Repin R."/>
            <person name="Schilthuizen M."/>
            <person name="Schranz E."/>
            <person name="Heidstra R."/>
            <person name="Miyata K."/>
            <person name="Fedorova E."/>
            <person name="Kohlen W."/>
            <person name="Bisseling T."/>
            <person name="Smit S."/>
            <person name="Geurts R."/>
        </authorList>
    </citation>
    <scope>NUCLEOTIDE SEQUENCE [LARGE SCALE GENOMIC DNA]</scope>
    <source>
        <strain evidence="2">cv. WU1-14</strain>
    </source>
</reference>
<organism evidence="1 2">
    <name type="scientific">Parasponia andersonii</name>
    <name type="common">Sponia andersonii</name>
    <dbReference type="NCBI Taxonomy" id="3476"/>
    <lineage>
        <taxon>Eukaryota</taxon>
        <taxon>Viridiplantae</taxon>
        <taxon>Streptophyta</taxon>
        <taxon>Embryophyta</taxon>
        <taxon>Tracheophyta</taxon>
        <taxon>Spermatophyta</taxon>
        <taxon>Magnoliopsida</taxon>
        <taxon>eudicotyledons</taxon>
        <taxon>Gunneridae</taxon>
        <taxon>Pentapetalae</taxon>
        <taxon>rosids</taxon>
        <taxon>fabids</taxon>
        <taxon>Rosales</taxon>
        <taxon>Cannabaceae</taxon>
        <taxon>Parasponia</taxon>
    </lineage>
</organism>
<sequence>MGPSRLTLYAGGRVGGGFDSGGGVAGVPSGVDSGLRGLPHSRVVLTRLPLVELRLGFPLFFLFGCHLLLRWVMGLHLLHLRPLTKFQPSDPWPSYMVRIQPNKVGSWAGLITPKDNKCQNPLKLLTVQVD</sequence>
<protein>
    <submittedName>
        <fullName evidence="1">Uncharacterized protein</fullName>
    </submittedName>
</protein>
<accession>A0A2P5BTS9</accession>
<evidence type="ECO:0000313" key="2">
    <source>
        <dbReference type="Proteomes" id="UP000237105"/>
    </source>
</evidence>
<keyword evidence="2" id="KW-1185">Reference proteome</keyword>
<evidence type="ECO:0000313" key="1">
    <source>
        <dbReference type="EMBL" id="PON52206.1"/>
    </source>
</evidence>
<dbReference type="EMBL" id="JXTB01000223">
    <property type="protein sequence ID" value="PON52206.1"/>
    <property type="molecule type" value="Genomic_DNA"/>
</dbReference>
<proteinExistence type="predicted"/>
<dbReference type="AlphaFoldDB" id="A0A2P5BTS9"/>
<comment type="caution">
    <text evidence="1">The sequence shown here is derived from an EMBL/GenBank/DDBJ whole genome shotgun (WGS) entry which is preliminary data.</text>
</comment>
<dbReference type="Proteomes" id="UP000237105">
    <property type="component" value="Unassembled WGS sequence"/>
</dbReference>
<gene>
    <name evidence="1" type="ORF">PanWU01x14_210480</name>
</gene>